<name>A0ABT3QGG3_9PROT</name>
<dbReference type="RefSeq" id="WP_194299665.1">
    <property type="nucleotide sequence ID" value="NZ_JAPIUZ010000005.1"/>
</dbReference>
<sequence length="89" mass="10392">MSTMRLAIVSLQKELNRRTENAQKDKNYLKELHDKNTDLRICLAIAEALLAERDHPTFTSNVESKQKSGIPVNERGECSPRSWWKRFFT</sequence>
<keyword evidence="2" id="KW-1185">Reference proteome</keyword>
<dbReference type="EMBL" id="JAPIUZ010000005">
    <property type="protein sequence ID" value="MCX2564377.1"/>
    <property type="molecule type" value="Genomic_DNA"/>
</dbReference>
<evidence type="ECO:0000313" key="2">
    <source>
        <dbReference type="Proteomes" id="UP001301152"/>
    </source>
</evidence>
<accession>A0ABT3QGG3</accession>
<organism evidence="1 2">
    <name type="scientific">Acetobacter thailandicus</name>
    <dbReference type="NCBI Taxonomy" id="1502842"/>
    <lineage>
        <taxon>Bacteria</taxon>
        <taxon>Pseudomonadati</taxon>
        <taxon>Pseudomonadota</taxon>
        <taxon>Alphaproteobacteria</taxon>
        <taxon>Acetobacterales</taxon>
        <taxon>Acetobacteraceae</taxon>
        <taxon>Acetobacter</taxon>
    </lineage>
</organism>
<reference evidence="1 2" key="1">
    <citation type="submission" date="2022-11" db="EMBL/GenBank/DDBJ databases">
        <title>Genome sequencing of Acetobacter type strain.</title>
        <authorList>
            <person name="Heo J."/>
            <person name="Lee D."/>
            <person name="Han B.-H."/>
            <person name="Hong S.-B."/>
            <person name="Kwon S.-W."/>
        </authorList>
    </citation>
    <scope>NUCLEOTIDE SEQUENCE [LARGE SCALE GENOMIC DNA]</scope>
    <source>
        <strain evidence="1 2">KACC 21253</strain>
    </source>
</reference>
<comment type="caution">
    <text evidence="1">The sequence shown here is derived from an EMBL/GenBank/DDBJ whole genome shotgun (WGS) entry which is preliminary data.</text>
</comment>
<evidence type="ECO:0000313" key="1">
    <source>
        <dbReference type="EMBL" id="MCX2564377.1"/>
    </source>
</evidence>
<proteinExistence type="predicted"/>
<dbReference type="Proteomes" id="UP001301152">
    <property type="component" value="Unassembled WGS sequence"/>
</dbReference>
<gene>
    <name evidence="1" type="ORF">OQ497_10460</name>
</gene>
<protein>
    <submittedName>
        <fullName evidence="1">Uncharacterized protein</fullName>
    </submittedName>
</protein>